<dbReference type="InterPro" id="IPR006311">
    <property type="entry name" value="TAT_signal"/>
</dbReference>
<dbReference type="Pfam" id="PF00264">
    <property type="entry name" value="Tyrosinase"/>
    <property type="match status" value="2"/>
</dbReference>
<dbReference type="InterPro" id="IPR002227">
    <property type="entry name" value="Tyrosinase_Cu-bd"/>
</dbReference>
<dbReference type="Gene3D" id="1.10.1280.10">
    <property type="entry name" value="Di-copper center containing domain from catechol oxidase"/>
    <property type="match status" value="2"/>
</dbReference>
<dbReference type="RefSeq" id="WP_209617305.1">
    <property type="nucleotide sequence ID" value="NZ_JAGJRS010000013.1"/>
</dbReference>
<evidence type="ECO:0000313" key="6">
    <source>
        <dbReference type="EMBL" id="MBP1473818.1"/>
    </source>
</evidence>
<dbReference type="PROSITE" id="PS51318">
    <property type="entry name" value="TAT"/>
    <property type="match status" value="1"/>
</dbReference>
<reference evidence="6 7" key="1">
    <citation type="submission" date="2021-04" db="EMBL/GenBank/DDBJ databases">
        <authorList>
            <person name="Huq M.A."/>
        </authorList>
    </citation>
    <scope>NUCLEOTIDE SEQUENCE [LARGE SCALE GENOMIC DNA]</scope>
    <source>
        <strain evidence="6 7">MAH-13</strain>
    </source>
</reference>
<dbReference type="SUPFAM" id="SSF48056">
    <property type="entry name" value="Di-copper centre-containing domain"/>
    <property type="match status" value="1"/>
</dbReference>
<keyword evidence="3" id="KW-0186">Copper</keyword>
<evidence type="ECO:0000259" key="4">
    <source>
        <dbReference type="PROSITE" id="PS00497"/>
    </source>
</evidence>
<keyword evidence="7" id="KW-1185">Reference proteome</keyword>
<evidence type="ECO:0000256" key="1">
    <source>
        <dbReference type="ARBA" id="ARBA00009928"/>
    </source>
</evidence>
<comment type="similarity">
    <text evidence="1">Belongs to the tyrosinase family.</text>
</comment>
<organism evidence="6 7">
    <name type="scientific">Frateuria flava</name>
    <dbReference type="NCBI Taxonomy" id="2821489"/>
    <lineage>
        <taxon>Bacteria</taxon>
        <taxon>Pseudomonadati</taxon>
        <taxon>Pseudomonadota</taxon>
        <taxon>Gammaproteobacteria</taxon>
        <taxon>Lysobacterales</taxon>
        <taxon>Rhodanobacteraceae</taxon>
        <taxon>Frateuria</taxon>
    </lineage>
</organism>
<evidence type="ECO:0000313" key="7">
    <source>
        <dbReference type="Proteomes" id="UP000823790"/>
    </source>
</evidence>
<sequence>MISRRRFLQSSASLALLPLLPRVVRSADTVVRTRPSWDTFCTGPLYEPFVAAIGAMRANRGTTTPANWGYWVDVHQSSCPHRSPYFLAWHRGFLYRFEENLRTVSGNPDMVLPYWDYYTHPQIPPEFLDTTSPLWRKERTGEDVTEALSLDPFADDVINFQRGSGNAFEPKLENAPHNPVHNLIGGAMGDVAISPRDPLFWVHHANIDRLWLAWFEAGDGRHMPRAYQNYWQGSFQYGDAVEEVPRVWARNPSRYMFYQYENETMPAALPPTDPPPSTSTATARAATLSTFSLRGTAPLRPASVGTTALGTSQSLVLDEHSVTVDVALTAQNASQVRSMLLRPQAAQATAKPDPLRLVLDGVQLTGLGAKGGYFYKIYVNLPEQPGVNQPERTYLLGMLGSFEIGVAQMQAAMQGKGMQGMHDMRAAGGKPDVRFVFPMSEALRGIWPTDLDTLSISFVRANGRAHPAKGHTIRVKTLRVEADD</sequence>
<comment type="caution">
    <text evidence="6">The sequence shown here is derived from an EMBL/GenBank/DDBJ whole genome shotgun (WGS) entry which is preliminary data.</text>
</comment>
<dbReference type="PROSITE" id="PS00497">
    <property type="entry name" value="TYROSINASE_1"/>
    <property type="match status" value="1"/>
</dbReference>
<dbReference type="EMBL" id="JAGJRS010000013">
    <property type="protein sequence ID" value="MBP1473818.1"/>
    <property type="molecule type" value="Genomic_DNA"/>
</dbReference>
<keyword evidence="2" id="KW-0479">Metal-binding</keyword>
<dbReference type="PANTHER" id="PTHR11474:SF126">
    <property type="entry name" value="TYROSINASE-LIKE PROTEIN TYR-1-RELATED"/>
    <property type="match status" value="1"/>
</dbReference>
<feature type="domain" description="Tyrosinase copper-binding" evidence="4">
    <location>
        <begin position="81"/>
        <end position="98"/>
    </location>
</feature>
<accession>A0ABS4DL98</accession>
<dbReference type="PROSITE" id="PS00498">
    <property type="entry name" value="TYROSINASE_2"/>
    <property type="match status" value="1"/>
</dbReference>
<feature type="domain" description="Tyrosinase copper-binding" evidence="5">
    <location>
        <begin position="197"/>
        <end position="208"/>
    </location>
</feature>
<name>A0ABS4DL98_9GAMM</name>
<protein>
    <submittedName>
        <fullName evidence="6">Tyrosinase family protein</fullName>
    </submittedName>
</protein>
<dbReference type="InterPro" id="IPR050316">
    <property type="entry name" value="Tyrosinase/Hemocyanin"/>
</dbReference>
<proteinExistence type="inferred from homology"/>
<evidence type="ECO:0000256" key="3">
    <source>
        <dbReference type="ARBA" id="ARBA00023008"/>
    </source>
</evidence>
<evidence type="ECO:0000259" key="5">
    <source>
        <dbReference type="PROSITE" id="PS00498"/>
    </source>
</evidence>
<evidence type="ECO:0000256" key="2">
    <source>
        <dbReference type="ARBA" id="ARBA00022723"/>
    </source>
</evidence>
<gene>
    <name evidence="6" type="ORF">J7I44_05875</name>
</gene>
<dbReference type="PANTHER" id="PTHR11474">
    <property type="entry name" value="TYROSINASE FAMILY MEMBER"/>
    <property type="match status" value="1"/>
</dbReference>
<dbReference type="InterPro" id="IPR008922">
    <property type="entry name" value="Di-copper_centre_dom_sf"/>
</dbReference>
<dbReference type="Proteomes" id="UP000823790">
    <property type="component" value="Unassembled WGS sequence"/>
</dbReference>